<dbReference type="PANTHER" id="PTHR44757">
    <property type="entry name" value="DIGUANYLATE CYCLASE DGCP"/>
    <property type="match status" value="1"/>
</dbReference>
<evidence type="ECO:0000259" key="1">
    <source>
        <dbReference type="PROSITE" id="PS50112"/>
    </source>
</evidence>
<feature type="domain" description="PAS" evidence="1">
    <location>
        <begin position="75"/>
        <end position="120"/>
    </location>
</feature>
<reference evidence="5 6" key="1">
    <citation type="submission" date="2016-04" db="EMBL/GenBank/DDBJ databases">
        <title>Draft genome sequence of freshwater magnetotactic bacteria Magnetospirillum marisnigri SP-1 and Magnetospirillum moscoviense BB-1.</title>
        <authorList>
            <person name="Koziaeva V."/>
            <person name="Dziuba M.V."/>
            <person name="Ivanov T.M."/>
            <person name="Kuznetsov B."/>
            <person name="Grouzdev D.S."/>
        </authorList>
    </citation>
    <scope>NUCLEOTIDE SEQUENCE [LARGE SCALE GENOMIC DNA]</scope>
    <source>
        <strain evidence="5 6">BB-1</strain>
    </source>
</reference>
<dbReference type="SMART" id="SM00086">
    <property type="entry name" value="PAC"/>
    <property type="match status" value="2"/>
</dbReference>
<dbReference type="EMBL" id="LWQU01000075">
    <property type="protein sequence ID" value="OAN58025.1"/>
    <property type="molecule type" value="Genomic_DNA"/>
</dbReference>
<dbReference type="SMART" id="SM00267">
    <property type="entry name" value="GGDEF"/>
    <property type="match status" value="1"/>
</dbReference>
<dbReference type="InterPro" id="IPR000014">
    <property type="entry name" value="PAS"/>
</dbReference>
<dbReference type="InterPro" id="IPR035919">
    <property type="entry name" value="EAL_sf"/>
</dbReference>
<dbReference type="InterPro" id="IPR001610">
    <property type="entry name" value="PAC"/>
</dbReference>
<accession>A0A178MY70</accession>
<feature type="domain" description="PAC" evidence="2">
    <location>
        <begin position="152"/>
        <end position="202"/>
    </location>
</feature>
<dbReference type="NCBIfam" id="TIGR00254">
    <property type="entry name" value="GGDEF"/>
    <property type="match status" value="1"/>
</dbReference>
<evidence type="ECO:0008006" key="7">
    <source>
        <dbReference type="Google" id="ProtNLM"/>
    </source>
</evidence>
<dbReference type="InterPro" id="IPR043128">
    <property type="entry name" value="Rev_trsase/Diguanyl_cyclase"/>
</dbReference>
<dbReference type="InterPro" id="IPR029787">
    <property type="entry name" value="Nucleotide_cyclase"/>
</dbReference>
<gene>
    <name evidence="5" type="ORF">A6A05_07585</name>
</gene>
<organism evidence="5 6">
    <name type="scientific">Magnetospirillum moscoviense</name>
    <dbReference type="NCBI Taxonomy" id="1437059"/>
    <lineage>
        <taxon>Bacteria</taxon>
        <taxon>Pseudomonadati</taxon>
        <taxon>Pseudomonadota</taxon>
        <taxon>Alphaproteobacteria</taxon>
        <taxon>Rhodospirillales</taxon>
        <taxon>Rhodospirillaceae</taxon>
        <taxon>Magnetospirillum</taxon>
    </lineage>
</organism>
<evidence type="ECO:0000313" key="5">
    <source>
        <dbReference type="EMBL" id="OAN58025.1"/>
    </source>
</evidence>
<dbReference type="PROSITE" id="PS50113">
    <property type="entry name" value="PAC"/>
    <property type="match status" value="2"/>
</dbReference>
<proteinExistence type="predicted"/>
<dbReference type="SMART" id="SM00052">
    <property type="entry name" value="EAL"/>
    <property type="match status" value="1"/>
</dbReference>
<dbReference type="SUPFAM" id="SSF141868">
    <property type="entry name" value="EAL domain-like"/>
    <property type="match status" value="1"/>
</dbReference>
<dbReference type="STRING" id="1437059.A6A05_07585"/>
<dbReference type="Gene3D" id="3.30.450.20">
    <property type="entry name" value="PAS domain"/>
    <property type="match status" value="2"/>
</dbReference>
<dbReference type="NCBIfam" id="TIGR00229">
    <property type="entry name" value="sensory_box"/>
    <property type="match status" value="2"/>
</dbReference>
<dbReference type="InterPro" id="IPR000160">
    <property type="entry name" value="GGDEF_dom"/>
</dbReference>
<dbReference type="CDD" id="cd00130">
    <property type="entry name" value="PAS"/>
    <property type="match status" value="2"/>
</dbReference>
<dbReference type="Gene3D" id="3.30.70.270">
    <property type="match status" value="1"/>
</dbReference>
<dbReference type="Gene3D" id="3.20.20.450">
    <property type="entry name" value="EAL domain"/>
    <property type="match status" value="1"/>
</dbReference>
<dbReference type="InterPro" id="IPR052155">
    <property type="entry name" value="Biofilm_reg_signaling"/>
</dbReference>
<comment type="caution">
    <text evidence="5">The sequence shown here is derived from an EMBL/GenBank/DDBJ whole genome shotgun (WGS) entry which is preliminary data.</text>
</comment>
<dbReference type="CDD" id="cd01948">
    <property type="entry name" value="EAL"/>
    <property type="match status" value="1"/>
</dbReference>
<feature type="domain" description="GGDEF" evidence="4">
    <location>
        <begin position="356"/>
        <end position="489"/>
    </location>
</feature>
<evidence type="ECO:0000259" key="3">
    <source>
        <dbReference type="PROSITE" id="PS50883"/>
    </source>
</evidence>
<feature type="domain" description="PAC" evidence="2">
    <location>
        <begin position="270"/>
        <end position="324"/>
    </location>
</feature>
<dbReference type="PROSITE" id="PS50883">
    <property type="entry name" value="EAL"/>
    <property type="match status" value="1"/>
</dbReference>
<evidence type="ECO:0000313" key="6">
    <source>
        <dbReference type="Proteomes" id="UP000078543"/>
    </source>
</evidence>
<dbReference type="SMART" id="SM00091">
    <property type="entry name" value="PAS"/>
    <property type="match status" value="2"/>
</dbReference>
<dbReference type="PANTHER" id="PTHR44757:SF2">
    <property type="entry name" value="BIOFILM ARCHITECTURE MAINTENANCE PROTEIN MBAA"/>
    <property type="match status" value="1"/>
</dbReference>
<feature type="domain" description="EAL" evidence="3">
    <location>
        <begin position="498"/>
        <end position="751"/>
    </location>
</feature>
<evidence type="ECO:0000259" key="2">
    <source>
        <dbReference type="PROSITE" id="PS50113"/>
    </source>
</evidence>
<dbReference type="Proteomes" id="UP000078543">
    <property type="component" value="Unassembled WGS sequence"/>
</dbReference>
<dbReference type="PROSITE" id="PS50112">
    <property type="entry name" value="PAS"/>
    <property type="match status" value="2"/>
</dbReference>
<dbReference type="InterPro" id="IPR001633">
    <property type="entry name" value="EAL_dom"/>
</dbReference>
<keyword evidence="6" id="KW-1185">Reference proteome</keyword>
<dbReference type="AlphaFoldDB" id="A0A178MY70"/>
<feature type="domain" description="PAS" evidence="1">
    <location>
        <begin position="204"/>
        <end position="243"/>
    </location>
</feature>
<dbReference type="Pfam" id="PF00563">
    <property type="entry name" value="EAL"/>
    <property type="match status" value="1"/>
</dbReference>
<sequence>MISAISEPARMPAVISSLYLLAGLGGMAVFAEPVPVAASGWLVASAAFMFLLLKHLMLRGDNLAASRARRLQRSAATSLDTMMVTLGDGLALTDSAGIIRHVNPAFSRLFGYPPANAIGEPLEGLLAAPHGDQLRERLRAHNSDATSGFLNGRLEVVARRQDGTAFPAELSLSEMEQDAERGFVVLFHDITARKKAATRLYVAEKVLECTKEGVMVTDRRGTMLWVNHAFCTISGYDRDEVLGANARLLKSGLQGPEFYKAMWGAIREQGEWEGEIWNRRKNGEAYPEWLSIRAIADESGQITRYVGVFSDISRNKQAEETIRTLTYIDPVTALPNRHLFTDRLTQALERAPRAGTLTALVMIGLDRFKQINETLGHQTGDLVLRAVADRLGAALRTEDTIARLRGDTFCCLLSDLDAIHDIHPVLGRLRASFDTAFEASGQEIFVSAAFGITLAPADGNEPDDLVRKAETAMNRSKEGAERLYQFYTPEMHAHSVERLGIETELRRAIERGQLEVHYQAKAKSCGTITGAEALLRWTHPVFGRVPPTQFIPIAEENGLILTIGAWVLQQVCRQMVQWKQDGLAPVKIAVNLSAHQLHQADLAERIQAMVGEYGVDPFLLELEVTESAVMSHAERAIATLEALHRAGFSVAIDDFGTGYSSLSYLKKFPVDTLKIDRSFVHDIDVNPASSEIVAAIVALSHSLKLTVVAEGVETAAQLACLNAIGCDLIQGYHFARPVDPAGFADCLRLGRLPGGLPAVGVS</sequence>
<dbReference type="Pfam" id="PF13426">
    <property type="entry name" value="PAS_9"/>
    <property type="match status" value="2"/>
</dbReference>
<dbReference type="FunFam" id="3.20.20.450:FF:000001">
    <property type="entry name" value="Cyclic di-GMP phosphodiesterase yahA"/>
    <property type="match status" value="1"/>
</dbReference>
<dbReference type="SUPFAM" id="SSF55073">
    <property type="entry name" value="Nucleotide cyclase"/>
    <property type="match status" value="1"/>
</dbReference>
<evidence type="ECO:0000259" key="4">
    <source>
        <dbReference type="PROSITE" id="PS50887"/>
    </source>
</evidence>
<name>A0A178MY70_9PROT</name>
<dbReference type="SUPFAM" id="SSF55785">
    <property type="entry name" value="PYP-like sensor domain (PAS domain)"/>
    <property type="match status" value="2"/>
</dbReference>
<dbReference type="InterPro" id="IPR000700">
    <property type="entry name" value="PAS-assoc_C"/>
</dbReference>
<dbReference type="InterPro" id="IPR035965">
    <property type="entry name" value="PAS-like_dom_sf"/>
</dbReference>
<protein>
    <recommendedName>
        <fullName evidence="7">Signal transduction protein</fullName>
    </recommendedName>
</protein>
<dbReference type="PROSITE" id="PS50887">
    <property type="entry name" value="GGDEF"/>
    <property type="match status" value="1"/>
</dbReference>
<dbReference type="CDD" id="cd01949">
    <property type="entry name" value="GGDEF"/>
    <property type="match status" value="1"/>
</dbReference>
<dbReference type="Pfam" id="PF00990">
    <property type="entry name" value="GGDEF"/>
    <property type="match status" value="1"/>
</dbReference>